<dbReference type="EMBL" id="CP015363">
    <property type="protein sequence ID" value="ARD84206.1"/>
    <property type="molecule type" value="Genomic_DNA"/>
</dbReference>
<dbReference type="EMBL" id="JABGBP010000149">
    <property type="protein sequence ID" value="NOL60069.1"/>
    <property type="molecule type" value="Genomic_DNA"/>
</dbReference>
<dbReference type="Proteomes" id="UP000192050">
    <property type="component" value="Chromosome"/>
</dbReference>
<evidence type="ECO:0000313" key="3">
    <source>
        <dbReference type="EMBL" id="NOL60069.1"/>
    </source>
</evidence>
<feature type="transmembrane region" description="Helical" evidence="1">
    <location>
        <begin position="65"/>
        <end position="88"/>
    </location>
</feature>
<keyword evidence="4" id="KW-1185">Reference proteome</keyword>
<feature type="transmembrane region" description="Helical" evidence="1">
    <location>
        <begin position="108"/>
        <end position="129"/>
    </location>
</feature>
<dbReference type="OrthoDB" id="57354at2157"/>
<dbReference type="GeneID" id="16025452"/>
<evidence type="ECO:0000313" key="4">
    <source>
        <dbReference type="Proteomes" id="UP000192050"/>
    </source>
</evidence>
<feature type="transmembrane region" description="Helical" evidence="1">
    <location>
        <begin position="149"/>
        <end position="171"/>
    </location>
</feature>
<reference evidence="3 5" key="2">
    <citation type="submission" date="2020-05" db="EMBL/GenBank/DDBJ databases">
        <authorList>
            <person name="Zhang R."/>
        </authorList>
    </citation>
    <scope>NUCLEOTIDE SEQUENCE [LARGE SCALE GENOMIC DNA]</scope>
    <source>
        <strain evidence="3 5">DSM 28986</strain>
    </source>
</reference>
<evidence type="ECO:0000256" key="1">
    <source>
        <dbReference type="SAM" id="Phobius"/>
    </source>
</evidence>
<gene>
    <name evidence="2" type="ORF">FAD_0284</name>
    <name evidence="3" type="ORF">HLB00_04370</name>
</gene>
<keyword evidence="1" id="KW-1133">Transmembrane helix</keyword>
<keyword evidence="1" id="KW-0472">Membrane</keyword>
<keyword evidence="1" id="KW-0812">Transmembrane</keyword>
<name>A0A1V0N288_9ARCH</name>
<dbReference type="RefSeq" id="WP_009887306.1">
    <property type="nucleotide sequence ID" value="NZ_CP015363.1"/>
</dbReference>
<accession>A0A1V0N288</accession>
<feature type="transmembrane region" description="Helical" evidence="1">
    <location>
        <begin position="14"/>
        <end position="44"/>
    </location>
</feature>
<dbReference type="KEGG" id="fai:FAD_0284"/>
<dbReference type="Proteomes" id="UP000546917">
    <property type="component" value="Unassembled WGS sequence"/>
</dbReference>
<reference evidence="2 4" key="1">
    <citation type="submission" date="2011-10" db="EMBL/GenBank/DDBJ databases">
        <title>Metabolic and evolutionary patterns in the extreme acidophile Ferroplasma acidiphilum.</title>
        <authorList>
            <person name="Golyshina O.V."/>
            <person name="Kozyavkin S.A."/>
            <person name="Tatusov R.L."/>
            <person name="Slesarev A.I."/>
            <person name="Golyshin P.N."/>
        </authorList>
    </citation>
    <scope>NUCLEOTIDE SEQUENCE [LARGE SCALE GENOMIC DNA]</scope>
    <source>
        <strain evidence="2">Berkeley</strain>
        <strain evidence="4">Y</strain>
    </source>
</reference>
<sequence>MYLDLVISQSEHNILFLILLSIHVLSAITFVGGSIFIWLILWPASYKMNDDKLRTRLLGFVGHRFAFWTNLTLGLLILTGLLMTYRYVLNPSLYFQSTGGELLFSAEILIIAMVIIMYGNNIYHGKLIVRLNEQGKLEEVKKIRKVTHIYSMITMVLLIIIVLLMVSITVYH</sequence>
<protein>
    <submittedName>
        <fullName evidence="3">DUF2269 domain-containing protein</fullName>
    </submittedName>
</protein>
<proteinExistence type="predicted"/>
<evidence type="ECO:0000313" key="2">
    <source>
        <dbReference type="EMBL" id="ARD84206.1"/>
    </source>
</evidence>
<evidence type="ECO:0000313" key="5">
    <source>
        <dbReference type="Proteomes" id="UP000546917"/>
    </source>
</evidence>
<organism evidence="2 4">
    <name type="scientific">Ferroplasma acidiphilum</name>
    <dbReference type="NCBI Taxonomy" id="74969"/>
    <lineage>
        <taxon>Archaea</taxon>
        <taxon>Methanobacteriati</taxon>
        <taxon>Thermoplasmatota</taxon>
        <taxon>Thermoplasmata</taxon>
        <taxon>Thermoplasmatales</taxon>
        <taxon>Ferroplasmaceae</taxon>
        <taxon>Ferroplasma</taxon>
    </lineage>
</organism>
<dbReference type="AlphaFoldDB" id="A0A1V0N288"/>